<organism evidence="3 4">
    <name type="scientific">Roseicella aquatilis</name>
    <dbReference type="NCBI Taxonomy" id="2527868"/>
    <lineage>
        <taxon>Bacteria</taxon>
        <taxon>Pseudomonadati</taxon>
        <taxon>Pseudomonadota</taxon>
        <taxon>Alphaproteobacteria</taxon>
        <taxon>Acetobacterales</taxon>
        <taxon>Roseomonadaceae</taxon>
        <taxon>Roseicella</taxon>
    </lineage>
</organism>
<dbReference type="RefSeq" id="WP_132296953.1">
    <property type="nucleotide sequence ID" value="NZ_SKBM01000045.1"/>
</dbReference>
<feature type="chain" id="PRO_5020550303" evidence="2">
    <location>
        <begin position="34"/>
        <end position="79"/>
    </location>
</feature>
<protein>
    <submittedName>
        <fullName evidence="3">Uncharacterized protein</fullName>
    </submittedName>
</protein>
<evidence type="ECO:0000313" key="4">
    <source>
        <dbReference type="Proteomes" id="UP000295023"/>
    </source>
</evidence>
<sequence>MSAADGPRPSLPRRAAALLALAGVASLAGCGRAGPPRPPGPPERVIFPRAYPNYPRQPVPQGPGARPPSSSGAPPPPML</sequence>
<feature type="signal peptide" evidence="2">
    <location>
        <begin position="1"/>
        <end position="33"/>
    </location>
</feature>
<evidence type="ECO:0000256" key="1">
    <source>
        <dbReference type="SAM" id="MobiDB-lite"/>
    </source>
</evidence>
<feature type="compositionally biased region" description="Low complexity" evidence="1">
    <location>
        <begin position="62"/>
        <end position="72"/>
    </location>
</feature>
<keyword evidence="2" id="KW-0732">Signal</keyword>
<feature type="region of interest" description="Disordered" evidence="1">
    <location>
        <begin position="30"/>
        <end position="79"/>
    </location>
</feature>
<evidence type="ECO:0000313" key="3">
    <source>
        <dbReference type="EMBL" id="TCZ52915.1"/>
    </source>
</evidence>
<name>A0A4R4D2G8_9PROT</name>
<keyword evidence="4" id="KW-1185">Reference proteome</keyword>
<comment type="caution">
    <text evidence="3">The sequence shown here is derived from an EMBL/GenBank/DDBJ whole genome shotgun (WGS) entry which is preliminary data.</text>
</comment>
<reference evidence="3 4" key="1">
    <citation type="submission" date="2019-03" db="EMBL/GenBank/DDBJ databases">
        <title>Paracraurococcus aquatilis NE82 genome sequence.</title>
        <authorList>
            <person name="Zhao Y."/>
            <person name="Du Z."/>
        </authorList>
    </citation>
    <scope>NUCLEOTIDE SEQUENCE [LARGE SCALE GENOMIC DNA]</scope>
    <source>
        <strain evidence="3 4">NE82</strain>
    </source>
</reference>
<dbReference type="AlphaFoldDB" id="A0A4R4D2G8"/>
<gene>
    <name evidence="3" type="ORF">EXY23_25770</name>
</gene>
<accession>A0A4R4D2G8</accession>
<dbReference type="Proteomes" id="UP000295023">
    <property type="component" value="Unassembled WGS sequence"/>
</dbReference>
<dbReference type="EMBL" id="SKBM01000045">
    <property type="protein sequence ID" value="TCZ52915.1"/>
    <property type="molecule type" value="Genomic_DNA"/>
</dbReference>
<evidence type="ECO:0000256" key="2">
    <source>
        <dbReference type="SAM" id="SignalP"/>
    </source>
</evidence>
<proteinExistence type="predicted"/>